<gene>
    <name evidence="2" type="ORF">BLNAU_14968</name>
</gene>
<feature type="region of interest" description="Disordered" evidence="1">
    <location>
        <begin position="111"/>
        <end position="132"/>
    </location>
</feature>
<feature type="compositionally biased region" description="Basic and acidic residues" evidence="1">
    <location>
        <begin position="111"/>
        <end position="126"/>
    </location>
</feature>
<dbReference type="EMBL" id="JARBJD010000143">
    <property type="protein sequence ID" value="KAK2950046.1"/>
    <property type="molecule type" value="Genomic_DNA"/>
</dbReference>
<evidence type="ECO:0000313" key="2">
    <source>
        <dbReference type="EMBL" id="KAK2950046.1"/>
    </source>
</evidence>
<sequence>MSIVESAESNAAFVFEVIVEMSGSEDGQSAPFEVGRPSTRIRRNYSVANHTLVSQEEFLVLTSETFTTPSKPAQMEILWMGRREWMELGVEEECSVSDTGQGIITRRVDCDRNSESVSGERSDALDLSHPPR</sequence>
<evidence type="ECO:0000313" key="3">
    <source>
        <dbReference type="Proteomes" id="UP001281761"/>
    </source>
</evidence>
<proteinExistence type="predicted"/>
<accession>A0ABQ9XC03</accession>
<reference evidence="2 3" key="1">
    <citation type="journal article" date="2022" name="bioRxiv">
        <title>Genomics of Preaxostyla Flagellates Illuminates Evolutionary Transitions and the Path Towards Mitochondrial Loss.</title>
        <authorList>
            <person name="Novak L.V.F."/>
            <person name="Treitli S.C."/>
            <person name="Pyrih J."/>
            <person name="Halakuc P."/>
            <person name="Pipaliya S.V."/>
            <person name="Vacek V."/>
            <person name="Brzon O."/>
            <person name="Soukal P."/>
            <person name="Eme L."/>
            <person name="Dacks J.B."/>
            <person name="Karnkowska A."/>
            <person name="Elias M."/>
            <person name="Hampl V."/>
        </authorList>
    </citation>
    <scope>NUCLEOTIDE SEQUENCE [LARGE SCALE GENOMIC DNA]</scope>
    <source>
        <strain evidence="2">NAU3</strain>
        <tissue evidence="2">Gut</tissue>
    </source>
</reference>
<protein>
    <submittedName>
        <fullName evidence="2">Uncharacterized protein</fullName>
    </submittedName>
</protein>
<name>A0ABQ9XC03_9EUKA</name>
<evidence type="ECO:0000256" key="1">
    <source>
        <dbReference type="SAM" id="MobiDB-lite"/>
    </source>
</evidence>
<dbReference type="Proteomes" id="UP001281761">
    <property type="component" value="Unassembled WGS sequence"/>
</dbReference>
<comment type="caution">
    <text evidence="2">The sequence shown here is derived from an EMBL/GenBank/DDBJ whole genome shotgun (WGS) entry which is preliminary data.</text>
</comment>
<organism evidence="2 3">
    <name type="scientific">Blattamonas nauphoetae</name>
    <dbReference type="NCBI Taxonomy" id="2049346"/>
    <lineage>
        <taxon>Eukaryota</taxon>
        <taxon>Metamonada</taxon>
        <taxon>Preaxostyla</taxon>
        <taxon>Oxymonadida</taxon>
        <taxon>Blattamonas</taxon>
    </lineage>
</organism>
<keyword evidence="3" id="KW-1185">Reference proteome</keyword>